<evidence type="ECO:0000313" key="1">
    <source>
        <dbReference type="EMBL" id="CAK5010119.1"/>
    </source>
</evidence>
<protein>
    <submittedName>
        <fullName evidence="1">Uncharacterized protein</fullName>
    </submittedName>
</protein>
<gene>
    <name evidence="1" type="ORF">MENTE1834_LOCUS1532</name>
</gene>
<dbReference type="Proteomes" id="UP001497535">
    <property type="component" value="Unassembled WGS sequence"/>
</dbReference>
<proteinExistence type="predicted"/>
<comment type="caution">
    <text evidence="1">The sequence shown here is derived from an EMBL/GenBank/DDBJ whole genome shotgun (WGS) entry which is preliminary data.</text>
</comment>
<accession>A0ACB0XNM3</accession>
<sequence>MFRVIIATLATSSYLILAGGLRDYFTHIIVDEAGQALESEVWIPIGLLFLIL</sequence>
<organism evidence="1 2">
    <name type="scientific">Meloidogyne enterolobii</name>
    <name type="common">Root-knot nematode worm</name>
    <name type="synonym">Meloidogyne mayaguensis</name>
    <dbReference type="NCBI Taxonomy" id="390850"/>
    <lineage>
        <taxon>Eukaryota</taxon>
        <taxon>Metazoa</taxon>
        <taxon>Ecdysozoa</taxon>
        <taxon>Nematoda</taxon>
        <taxon>Chromadorea</taxon>
        <taxon>Rhabditida</taxon>
        <taxon>Tylenchina</taxon>
        <taxon>Tylenchomorpha</taxon>
        <taxon>Tylenchoidea</taxon>
        <taxon>Meloidogynidae</taxon>
        <taxon>Meloidogyninae</taxon>
        <taxon>Meloidogyne</taxon>
    </lineage>
</organism>
<keyword evidence="2" id="KW-1185">Reference proteome</keyword>
<name>A0ACB0XNM3_MELEN</name>
<dbReference type="EMBL" id="CAVMJV010000001">
    <property type="protein sequence ID" value="CAK5010119.1"/>
    <property type="molecule type" value="Genomic_DNA"/>
</dbReference>
<reference evidence="1" key="1">
    <citation type="submission" date="2023-11" db="EMBL/GenBank/DDBJ databases">
        <authorList>
            <person name="Poullet M."/>
        </authorList>
    </citation>
    <scope>NUCLEOTIDE SEQUENCE</scope>
    <source>
        <strain evidence="1">E1834</strain>
    </source>
</reference>
<evidence type="ECO:0000313" key="2">
    <source>
        <dbReference type="Proteomes" id="UP001497535"/>
    </source>
</evidence>